<dbReference type="GO" id="GO:0005576">
    <property type="term" value="C:extracellular region"/>
    <property type="evidence" value="ECO:0007669"/>
    <property type="project" value="UniProtKB-SubCell"/>
</dbReference>
<evidence type="ECO:0000256" key="2">
    <source>
        <dbReference type="ARBA" id="ARBA00007447"/>
    </source>
</evidence>
<dbReference type="PROSITE" id="PS51767">
    <property type="entry name" value="PEPTIDASE_A1"/>
    <property type="match status" value="1"/>
</dbReference>
<dbReference type="InterPro" id="IPR021109">
    <property type="entry name" value="Peptidase_aspartic_dom_sf"/>
</dbReference>
<dbReference type="InterPro" id="IPR034161">
    <property type="entry name" value="Pepsin-like_plant"/>
</dbReference>
<dbReference type="EMBL" id="PJQY01000089">
    <property type="protein sequence ID" value="PQQ19002.1"/>
    <property type="molecule type" value="Genomic_DNA"/>
</dbReference>
<dbReference type="FunFam" id="2.40.70.10:FF:000050">
    <property type="entry name" value="Aspartic proteinase CDR1"/>
    <property type="match status" value="1"/>
</dbReference>
<evidence type="ECO:0000256" key="6">
    <source>
        <dbReference type="ARBA" id="ARBA00022750"/>
    </source>
</evidence>
<dbReference type="Pfam" id="PF14543">
    <property type="entry name" value="TAXi_N"/>
    <property type="match status" value="1"/>
</dbReference>
<evidence type="ECO:0000256" key="7">
    <source>
        <dbReference type="ARBA" id="ARBA00022801"/>
    </source>
</evidence>
<dbReference type="Proteomes" id="UP000250321">
    <property type="component" value="Unassembled WGS sequence"/>
</dbReference>
<keyword evidence="7" id="KW-0378">Hydrolase</keyword>
<dbReference type="InterPro" id="IPR032861">
    <property type="entry name" value="TAXi_N"/>
</dbReference>
<evidence type="ECO:0000256" key="3">
    <source>
        <dbReference type="ARBA" id="ARBA00022525"/>
    </source>
</evidence>
<evidence type="ECO:0000256" key="5">
    <source>
        <dbReference type="ARBA" id="ARBA00022729"/>
    </source>
</evidence>
<keyword evidence="3" id="KW-0964">Secreted</keyword>
<dbReference type="GO" id="GO:0004190">
    <property type="term" value="F:aspartic-type endopeptidase activity"/>
    <property type="evidence" value="ECO:0007669"/>
    <property type="project" value="UniProtKB-KW"/>
</dbReference>
<organism evidence="11 12">
    <name type="scientific">Prunus yedoensis var. nudiflora</name>
    <dbReference type="NCBI Taxonomy" id="2094558"/>
    <lineage>
        <taxon>Eukaryota</taxon>
        <taxon>Viridiplantae</taxon>
        <taxon>Streptophyta</taxon>
        <taxon>Embryophyta</taxon>
        <taxon>Tracheophyta</taxon>
        <taxon>Spermatophyta</taxon>
        <taxon>Magnoliopsida</taxon>
        <taxon>eudicotyledons</taxon>
        <taxon>Gunneridae</taxon>
        <taxon>Pentapetalae</taxon>
        <taxon>rosids</taxon>
        <taxon>fabids</taxon>
        <taxon>Rosales</taxon>
        <taxon>Rosaceae</taxon>
        <taxon>Amygdaloideae</taxon>
        <taxon>Amygdaleae</taxon>
        <taxon>Prunus</taxon>
    </lineage>
</organism>
<comment type="similarity">
    <text evidence="2">Belongs to the peptidase A1 family.</text>
</comment>
<evidence type="ECO:0000313" key="12">
    <source>
        <dbReference type="Proteomes" id="UP000250321"/>
    </source>
</evidence>
<dbReference type="Gene3D" id="2.40.70.10">
    <property type="entry name" value="Acid Proteases"/>
    <property type="match status" value="2"/>
</dbReference>
<dbReference type="FunFam" id="2.40.70.10:FF:000016">
    <property type="entry name" value="Probable aspartic protease At2g35615"/>
    <property type="match status" value="1"/>
</dbReference>
<dbReference type="Pfam" id="PF14541">
    <property type="entry name" value="TAXi_C"/>
    <property type="match status" value="1"/>
</dbReference>
<keyword evidence="4" id="KW-0645">Protease</keyword>
<reference evidence="11 12" key="1">
    <citation type="submission" date="2018-02" db="EMBL/GenBank/DDBJ databases">
        <title>Draft genome of wild Prunus yedoensis var. nudiflora.</title>
        <authorList>
            <person name="Baek S."/>
            <person name="Kim J.-H."/>
            <person name="Choi K."/>
            <person name="Kim G.-B."/>
            <person name="Cho A."/>
            <person name="Jang H."/>
            <person name="Shin C.-H."/>
            <person name="Yu H.-J."/>
            <person name="Mun J.-H."/>
        </authorList>
    </citation>
    <scope>NUCLEOTIDE SEQUENCE [LARGE SCALE GENOMIC DNA]</scope>
    <source>
        <strain evidence="12">cv. Jeju island</strain>
        <tissue evidence="11">Leaf</tissue>
    </source>
</reference>
<evidence type="ECO:0000256" key="8">
    <source>
        <dbReference type="ARBA" id="ARBA00023180"/>
    </source>
</evidence>
<dbReference type="STRING" id="2094558.A0A314ZBF9"/>
<dbReference type="OrthoDB" id="2747330at2759"/>
<dbReference type="InterPro" id="IPR051708">
    <property type="entry name" value="Plant_Aspart_Prot_A1"/>
</dbReference>
<gene>
    <name evidence="11" type="ORF">Pyn_27344</name>
</gene>
<proteinExistence type="inferred from homology"/>
<dbReference type="InterPro" id="IPR033121">
    <property type="entry name" value="PEPTIDASE_A1"/>
</dbReference>
<sequence length="458" mass="48761">MALAAAPSTSTKLYFPLALLACFILLTQASSHGFTADLIHRDSPLSPLYNSSMSHLDRLHNAFRRSVTRVHHFIKPTMISLSSSSAAPNIQSNIIPSAGEYLMNVSIGTPPVEVLGIADTGSDLIWTQCKPCKRCFNQNPPLFDPKKSSTYHSIPCQSSSCTYLEEAACGTLINGDHDTCEYSYRYGDRSFTRGTLALETLTVGSTSGRPTSLPKVVFGCGHENGGTFDESGSGLIGLGGGPLSLISQLTKSTNGGKFSYCLVPTANTAASKISFGSAGVVSGRGAVSTPLVAKNPDTFYYLTLEAISVGEKRLAYKTKSPDCEEAAVAANEGNIIIDSGTTLTLLPPGFHDDLVSALETAINAERVSDPRGILSLCFKSKSDDIGVPVITAHFSGGADVKLQALNTFARMDDDMICFTMIPSSDVAIFGNLAQMNFLVGYDLEERSVSFKPTDCTKH</sequence>
<dbReference type="PANTHER" id="PTHR47967">
    <property type="entry name" value="OS07G0603500 PROTEIN-RELATED"/>
    <property type="match status" value="1"/>
</dbReference>
<dbReference type="CDD" id="cd05476">
    <property type="entry name" value="pepsin_A_like_plant"/>
    <property type="match status" value="1"/>
</dbReference>
<dbReference type="GO" id="GO:0006508">
    <property type="term" value="P:proteolysis"/>
    <property type="evidence" value="ECO:0007669"/>
    <property type="project" value="UniProtKB-KW"/>
</dbReference>
<dbReference type="AlphaFoldDB" id="A0A314ZBF9"/>
<keyword evidence="8" id="KW-0325">Glycoprotein</keyword>
<comment type="caution">
    <text evidence="11">The sequence shown here is derived from an EMBL/GenBank/DDBJ whole genome shotgun (WGS) entry which is preliminary data.</text>
</comment>
<evidence type="ECO:0000313" key="11">
    <source>
        <dbReference type="EMBL" id="PQQ19002.1"/>
    </source>
</evidence>
<evidence type="ECO:0000256" key="1">
    <source>
        <dbReference type="ARBA" id="ARBA00004613"/>
    </source>
</evidence>
<comment type="subcellular location">
    <subcellularLocation>
        <location evidence="1">Secreted</location>
    </subcellularLocation>
</comment>
<name>A0A314ZBF9_PRUYE</name>
<feature type="chain" id="PRO_5016415399" evidence="9">
    <location>
        <begin position="30"/>
        <end position="458"/>
    </location>
</feature>
<protein>
    <submittedName>
        <fullName evidence="11">Aspartic proteinase CDR1</fullName>
    </submittedName>
</protein>
<evidence type="ECO:0000259" key="10">
    <source>
        <dbReference type="PROSITE" id="PS51767"/>
    </source>
</evidence>
<feature type="signal peptide" evidence="9">
    <location>
        <begin position="1"/>
        <end position="29"/>
    </location>
</feature>
<evidence type="ECO:0000256" key="4">
    <source>
        <dbReference type="ARBA" id="ARBA00022670"/>
    </source>
</evidence>
<keyword evidence="5 9" id="KW-0732">Signal</keyword>
<dbReference type="PANTHER" id="PTHR47967:SF128">
    <property type="entry name" value="ASPARTIC PROTEINASE CDR1-LIKE"/>
    <property type="match status" value="1"/>
</dbReference>
<dbReference type="PROSITE" id="PS00141">
    <property type="entry name" value="ASP_PROTEASE"/>
    <property type="match status" value="1"/>
</dbReference>
<dbReference type="SUPFAM" id="SSF50630">
    <property type="entry name" value="Acid proteases"/>
    <property type="match status" value="1"/>
</dbReference>
<accession>A0A314ZBF9</accession>
<dbReference type="InterPro" id="IPR032799">
    <property type="entry name" value="TAXi_C"/>
</dbReference>
<keyword evidence="6" id="KW-0064">Aspartyl protease</keyword>
<keyword evidence="12" id="KW-1185">Reference proteome</keyword>
<dbReference type="InterPro" id="IPR001969">
    <property type="entry name" value="Aspartic_peptidase_AS"/>
</dbReference>
<evidence type="ECO:0000256" key="9">
    <source>
        <dbReference type="SAM" id="SignalP"/>
    </source>
</evidence>
<feature type="domain" description="Peptidase A1" evidence="10">
    <location>
        <begin position="101"/>
        <end position="451"/>
    </location>
</feature>